<keyword evidence="6" id="KW-0408">Iron</keyword>
<organism evidence="8 9">
    <name type="scientific">Coccomyxa viridis</name>
    <dbReference type="NCBI Taxonomy" id="1274662"/>
    <lineage>
        <taxon>Eukaryota</taxon>
        <taxon>Viridiplantae</taxon>
        <taxon>Chlorophyta</taxon>
        <taxon>core chlorophytes</taxon>
        <taxon>Trebouxiophyceae</taxon>
        <taxon>Trebouxiophyceae incertae sedis</taxon>
        <taxon>Coccomyxaceae</taxon>
        <taxon>Coccomyxa</taxon>
    </lineage>
</organism>
<dbReference type="SUPFAM" id="SSF51197">
    <property type="entry name" value="Clavaminate synthase-like"/>
    <property type="match status" value="1"/>
</dbReference>
<evidence type="ECO:0000256" key="3">
    <source>
        <dbReference type="ARBA" id="ARBA00022896"/>
    </source>
</evidence>
<dbReference type="InterPro" id="IPR044862">
    <property type="entry name" value="Pro_4_hyd_alph_FE2OG_OXY"/>
</dbReference>
<dbReference type="Pfam" id="PF13640">
    <property type="entry name" value="2OG-FeII_Oxy_3"/>
    <property type="match status" value="1"/>
</dbReference>
<gene>
    <name evidence="8" type="primary">g4333</name>
    <name evidence="8" type="ORF">VP750_LOCUS3698</name>
</gene>
<keyword evidence="4" id="KW-0223">Dioxygenase</keyword>
<evidence type="ECO:0000256" key="6">
    <source>
        <dbReference type="ARBA" id="ARBA00023004"/>
    </source>
</evidence>
<evidence type="ECO:0000313" key="8">
    <source>
        <dbReference type="EMBL" id="CAL5222039.1"/>
    </source>
</evidence>
<sequence length="328" mass="36849">MKPYYRPLPRLATWLRQYRSPSYAEQPRLPASFEELASAVTPAHGQALWERGYTVIDGALSHSTCQGFRDEILGLRASGLLHLNSTHLVKGSTRSLLQKHGIFEAEVAEKGIQDAAPSIEAFQRDRTLMTMLSLYLPQLPLHSQLTKVQLNAGDGSCFPLHYDSDESVDSRRITAILYLNPDWQRGDGGELKLYPWPHEPVTVEPLNNRLLLFSTCRMLHRVLPASRERVCFTTWMSVMKPGSPPASLSRLHQQSKAGSMLPDALLSEVEVRRALAMLAYQEEWKCSLAESHRDDASRDALLTDFAGKEMHSPGNSQWRAFMSIAVVP</sequence>
<dbReference type="Gene3D" id="2.60.120.620">
    <property type="entry name" value="q2cbj1_9rhob like domain"/>
    <property type="match status" value="1"/>
</dbReference>
<dbReference type="PANTHER" id="PTHR12907:SF26">
    <property type="entry name" value="HIF PROLYL HYDROXYLASE, ISOFORM C"/>
    <property type="match status" value="1"/>
</dbReference>
<dbReference type="Proteomes" id="UP001497392">
    <property type="component" value="Unassembled WGS sequence"/>
</dbReference>
<evidence type="ECO:0000256" key="1">
    <source>
        <dbReference type="ARBA" id="ARBA00001961"/>
    </source>
</evidence>
<keyword evidence="9" id="KW-1185">Reference proteome</keyword>
<proteinExistence type="predicted"/>
<keyword evidence="5" id="KW-0560">Oxidoreductase</keyword>
<dbReference type="PROSITE" id="PS51471">
    <property type="entry name" value="FE2OG_OXY"/>
    <property type="match status" value="1"/>
</dbReference>
<dbReference type="InterPro" id="IPR006620">
    <property type="entry name" value="Pro_4_hyd_alph"/>
</dbReference>
<dbReference type="SMART" id="SM00702">
    <property type="entry name" value="P4Hc"/>
    <property type="match status" value="1"/>
</dbReference>
<dbReference type="InterPro" id="IPR005123">
    <property type="entry name" value="Oxoglu/Fe-dep_dioxygenase_dom"/>
</dbReference>
<feature type="domain" description="Fe2OG dioxygenase" evidence="7">
    <location>
        <begin position="126"/>
        <end position="238"/>
    </location>
</feature>
<evidence type="ECO:0000313" key="9">
    <source>
        <dbReference type="Proteomes" id="UP001497392"/>
    </source>
</evidence>
<evidence type="ECO:0000256" key="4">
    <source>
        <dbReference type="ARBA" id="ARBA00022964"/>
    </source>
</evidence>
<keyword evidence="2" id="KW-0479">Metal-binding</keyword>
<keyword evidence="3" id="KW-0847">Vitamin C</keyword>
<accession>A0ABP1FQ31</accession>
<evidence type="ECO:0000256" key="2">
    <source>
        <dbReference type="ARBA" id="ARBA00022723"/>
    </source>
</evidence>
<name>A0ABP1FQ31_9CHLO</name>
<reference evidence="8 9" key="1">
    <citation type="submission" date="2024-06" db="EMBL/GenBank/DDBJ databases">
        <authorList>
            <person name="Kraege A."/>
            <person name="Thomma B."/>
        </authorList>
    </citation>
    <scope>NUCLEOTIDE SEQUENCE [LARGE SCALE GENOMIC DNA]</scope>
</reference>
<comment type="cofactor">
    <cofactor evidence="1">
        <name>L-ascorbate</name>
        <dbReference type="ChEBI" id="CHEBI:38290"/>
    </cofactor>
</comment>
<comment type="caution">
    <text evidence="8">The sequence shown here is derived from an EMBL/GenBank/DDBJ whole genome shotgun (WGS) entry which is preliminary data.</text>
</comment>
<dbReference type="PANTHER" id="PTHR12907">
    <property type="entry name" value="EGL NINE HOMOLOG-RELATED"/>
    <property type="match status" value="1"/>
</dbReference>
<dbReference type="InterPro" id="IPR051559">
    <property type="entry name" value="HIF_prolyl_hydroxylases"/>
</dbReference>
<evidence type="ECO:0000256" key="5">
    <source>
        <dbReference type="ARBA" id="ARBA00023002"/>
    </source>
</evidence>
<evidence type="ECO:0000259" key="7">
    <source>
        <dbReference type="PROSITE" id="PS51471"/>
    </source>
</evidence>
<dbReference type="EMBL" id="CAXHTA020000006">
    <property type="protein sequence ID" value="CAL5222039.1"/>
    <property type="molecule type" value="Genomic_DNA"/>
</dbReference>
<protein>
    <submittedName>
        <fullName evidence="8">G4333 protein</fullName>
    </submittedName>
</protein>